<name>A0ABU8QG92_9RHOB</name>
<dbReference type="Proteomes" id="UP001368270">
    <property type="component" value="Unassembled WGS sequence"/>
</dbReference>
<keyword evidence="1" id="KW-0732">Signal</keyword>
<evidence type="ECO:0000256" key="1">
    <source>
        <dbReference type="SAM" id="SignalP"/>
    </source>
</evidence>
<dbReference type="Gene3D" id="1.10.890.40">
    <property type="match status" value="1"/>
</dbReference>
<gene>
    <name evidence="3" type="ORF">WG622_08985</name>
</gene>
<accession>A0ABU8QG92</accession>
<protein>
    <submittedName>
        <fullName evidence="3">Rap1a/Tai family immunity protein</fullName>
    </submittedName>
</protein>
<keyword evidence="4" id="KW-1185">Reference proteome</keyword>
<proteinExistence type="predicted"/>
<dbReference type="RefSeq" id="WP_339403295.1">
    <property type="nucleotide sequence ID" value="NZ_JBBGAZ010000004.1"/>
</dbReference>
<dbReference type="InterPro" id="IPR041238">
    <property type="entry name" value="Rap1a"/>
</dbReference>
<comment type="caution">
    <text evidence="3">The sequence shown here is derived from an EMBL/GenBank/DDBJ whole genome shotgun (WGS) entry which is preliminary data.</text>
</comment>
<evidence type="ECO:0000259" key="2">
    <source>
        <dbReference type="Pfam" id="PF18602"/>
    </source>
</evidence>
<organism evidence="3 4">
    <name type="scientific">Cognatishimia coralii</name>
    <dbReference type="NCBI Taxonomy" id="3083254"/>
    <lineage>
        <taxon>Bacteria</taxon>
        <taxon>Pseudomonadati</taxon>
        <taxon>Pseudomonadota</taxon>
        <taxon>Alphaproteobacteria</taxon>
        <taxon>Rhodobacterales</taxon>
        <taxon>Paracoccaceae</taxon>
        <taxon>Cognatishimia</taxon>
    </lineage>
</organism>
<reference evidence="3 4" key="1">
    <citation type="submission" date="2024-03" db="EMBL/GenBank/DDBJ databases">
        <title>Cognatishimia coralii sp. nov., a marine bacterium isolated from coral surrounding seawater.</title>
        <authorList>
            <person name="Liu X."/>
            <person name="Liu S."/>
            <person name="Sun H."/>
            <person name="Zhang Y."/>
        </authorList>
    </citation>
    <scope>NUCLEOTIDE SEQUENCE [LARGE SCALE GENOMIC DNA]</scope>
    <source>
        <strain evidence="3 4">D5M38</strain>
    </source>
</reference>
<feature type="domain" description="Rap1a immunity protein" evidence="2">
    <location>
        <begin position="32"/>
        <end position="131"/>
    </location>
</feature>
<feature type="chain" id="PRO_5047103095" evidence="1">
    <location>
        <begin position="23"/>
        <end position="132"/>
    </location>
</feature>
<sequence length="132" mass="14358">MNSFQKFTLVVVFAFVAPQSFANPTAGQVIWEYCSTKDGKIGGAFCLGFATGLIDGATGGALKMTHHLEGDLSEAEFANNLESGLNFCVPSTVTKGEMVKTFIDYLERSPDELQRPAVQLYLEAMSEKYPCT</sequence>
<dbReference type="Pfam" id="PF18602">
    <property type="entry name" value="Rap1a"/>
    <property type="match status" value="1"/>
</dbReference>
<evidence type="ECO:0000313" key="3">
    <source>
        <dbReference type="EMBL" id="MEJ5218371.1"/>
    </source>
</evidence>
<evidence type="ECO:0000313" key="4">
    <source>
        <dbReference type="Proteomes" id="UP001368270"/>
    </source>
</evidence>
<feature type="signal peptide" evidence="1">
    <location>
        <begin position="1"/>
        <end position="22"/>
    </location>
</feature>
<dbReference type="EMBL" id="JBBGAZ010000004">
    <property type="protein sequence ID" value="MEJ5218371.1"/>
    <property type="molecule type" value="Genomic_DNA"/>
</dbReference>